<keyword evidence="3" id="KW-1185">Reference proteome</keyword>
<dbReference type="Proteomes" id="UP000054248">
    <property type="component" value="Unassembled WGS sequence"/>
</dbReference>
<reference evidence="3" key="2">
    <citation type="submission" date="2015-01" db="EMBL/GenBank/DDBJ databases">
        <title>Evolutionary Origins and Diversification of the Mycorrhizal Mutualists.</title>
        <authorList>
            <consortium name="DOE Joint Genome Institute"/>
            <consortium name="Mycorrhizal Genomics Consortium"/>
            <person name="Kohler A."/>
            <person name="Kuo A."/>
            <person name="Nagy L.G."/>
            <person name="Floudas D."/>
            <person name="Copeland A."/>
            <person name="Barry K.W."/>
            <person name="Cichocki N."/>
            <person name="Veneault-Fourrey C."/>
            <person name="LaButti K."/>
            <person name="Lindquist E.A."/>
            <person name="Lipzen A."/>
            <person name="Lundell T."/>
            <person name="Morin E."/>
            <person name="Murat C."/>
            <person name="Riley R."/>
            <person name="Ohm R."/>
            <person name="Sun H."/>
            <person name="Tunlid A."/>
            <person name="Henrissat B."/>
            <person name="Grigoriev I.V."/>
            <person name="Hibbett D.S."/>
            <person name="Martin F."/>
        </authorList>
    </citation>
    <scope>NUCLEOTIDE SEQUENCE [LARGE SCALE GENOMIC DNA]</scope>
    <source>
        <strain evidence="3">MUT 4182</strain>
    </source>
</reference>
<name>A0A0C3Q5Z1_9AGAM</name>
<dbReference type="OrthoDB" id="10482924at2759"/>
<protein>
    <submittedName>
        <fullName evidence="2">Uncharacterized protein</fullName>
    </submittedName>
</protein>
<feature type="region of interest" description="Disordered" evidence="1">
    <location>
        <begin position="103"/>
        <end position="243"/>
    </location>
</feature>
<accession>A0A0C3Q5Z1</accession>
<dbReference type="EMBL" id="KN823274">
    <property type="protein sequence ID" value="KIO18604.1"/>
    <property type="molecule type" value="Genomic_DNA"/>
</dbReference>
<gene>
    <name evidence="2" type="ORF">M407DRAFT_31742</name>
</gene>
<feature type="region of interest" description="Disordered" evidence="1">
    <location>
        <begin position="1"/>
        <end position="36"/>
    </location>
</feature>
<organism evidence="2 3">
    <name type="scientific">Tulasnella calospora MUT 4182</name>
    <dbReference type="NCBI Taxonomy" id="1051891"/>
    <lineage>
        <taxon>Eukaryota</taxon>
        <taxon>Fungi</taxon>
        <taxon>Dikarya</taxon>
        <taxon>Basidiomycota</taxon>
        <taxon>Agaricomycotina</taxon>
        <taxon>Agaricomycetes</taxon>
        <taxon>Cantharellales</taxon>
        <taxon>Tulasnellaceae</taxon>
        <taxon>Tulasnella</taxon>
    </lineage>
</organism>
<evidence type="ECO:0000313" key="3">
    <source>
        <dbReference type="Proteomes" id="UP000054248"/>
    </source>
</evidence>
<evidence type="ECO:0000256" key="1">
    <source>
        <dbReference type="SAM" id="MobiDB-lite"/>
    </source>
</evidence>
<proteinExistence type="predicted"/>
<dbReference type="HOGENOM" id="CLU_866522_0_0_1"/>
<reference evidence="2 3" key="1">
    <citation type="submission" date="2014-04" db="EMBL/GenBank/DDBJ databases">
        <authorList>
            <consortium name="DOE Joint Genome Institute"/>
            <person name="Kuo A."/>
            <person name="Girlanda M."/>
            <person name="Perotto S."/>
            <person name="Kohler A."/>
            <person name="Nagy L.G."/>
            <person name="Floudas D."/>
            <person name="Copeland A."/>
            <person name="Barry K.W."/>
            <person name="Cichocki N."/>
            <person name="Veneault-Fourrey C."/>
            <person name="LaButti K."/>
            <person name="Lindquist E.A."/>
            <person name="Lipzen A."/>
            <person name="Lundell T."/>
            <person name="Morin E."/>
            <person name="Murat C."/>
            <person name="Sun H."/>
            <person name="Tunlid A."/>
            <person name="Henrissat B."/>
            <person name="Grigoriev I.V."/>
            <person name="Hibbett D.S."/>
            <person name="Martin F."/>
            <person name="Nordberg H.P."/>
            <person name="Cantor M.N."/>
            <person name="Hua S.X."/>
        </authorList>
    </citation>
    <scope>NUCLEOTIDE SEQUENCE [LARGE SCALE GENOMIC DNA]</scope>
    <source>
        <strain evidence="2 3">MUT 4182</strain>
    </source>
</reference>
<sequence>MEEGSSDDEAYLEQAKATFGTPETRTERWGRQKSEKWAEELHQRAVRAVEATLDSQMDKTGIKRGPYRQGGSLAPRSIRRKAKQLRDEAELIGLPETALQKGLEHLKSQGQPRATERKRQLTIESFLKRKSQPNMLEEPTEVSSASDSDSQTHSRQKRHRSIVIPSNMEMEYIKVGAINSNPGEPSKPGEGEGIGMEMDESPQAPSPGQGLEDLPSASESVGSGQESTNSDSEKLENQEIEDNEVAEWVDVVTEESSQQLSWRELEVLAEEGLKKARKRQDYSSEVLFAALSDFYAWVGRQGRGAAALRAARARRRGPAFA</sequence>
<feature type="compositionally biased region" description="Polar residues" evidence="1">
    <location>
        <begin position="217"/>
        <end position="230"/>
    </location>
</feature>
<evidence type="ECO:0000313" key="2">
    <source>
        <dbReference type="EMBL" id="KIO18604.1"/>
    </source>
</evidence>
<feature type="compositionally biased region" description="Basic and acidic residues" evidence="1">
    <location>
        <begin position="24"/>
        <end position="36"/>
    </location>
</feature>
<feature type="region of interest" description="Disordered" evidence="1">
    <location>
        <begin position="51"/>
        <end position="77"/>
    </location>
</feature>
<dbReference type="AlphaFoldDB" id="A0A0C3Q5Z1"/>
<feature type="compositionally biased region" description="Acidic residues" evidence="1">
    <location>
        <begin position="1"/>
        <end position="11"/>
    </location>
</feature>